<dbReference type="PANTHER" id="PTHR33204">
    <property type="entry name" value="TRANSCRIPTIONAL REGULATOR, MARR FAMILY"/>
    <property type="match status" value="1"/>
</dbReference>
<evidence type="ECO:0000313" key="6">
    <source>
        <dbReference type="Proteomes" id="UP000676409"/>
    </source>
</evidence>
<feature type="domain" description="HTH hxlR-type" evidence="4">
    <location>
        <begin position="12"/>
        <end position="111"/>
    </location>
</feature>
<dbReference type="InterPro" id="IPR002577">
    <property type="entry name" value="HTH_HxlR"/>
</dbReference>
<dbReference type="AlphaFoldDB" id="A0A975IU59"/>
<protein>
    <submittedName>
        <fullName evidence="5">Helix-turn-helix transcriptional regulator</fullName>
    </submittedName>
</protein>
<proteinExistence type="predicted"/>
<accession>A0A975IU59</accession>
<evidence type="ECO:0000313" key="5">
    <source>
        <dbReference type="EMBL" id="QUD87602.1"/>
    </source>
</evidence>
<dbReference type="KEGG" id="caul:KCG34_21540"/>
<dbReference type="GO" id="GO:0003677">
    <property type="term" value="F:DNA binding"/>
    <property type="evidence" value="ECO:0007669"/>
    <property type="project" value="UniProtKB-KW"/>
</dbReference>
<dbReference type="InterPro" id="IPR036388">
    <property type="entry name" value="WH-like_DNA-bd_sf"/>
</dbReference>
<dbReference type="SUPFAM" id="SSF46785">
    <property type="entry name" value="Winged helix' DNA-binding domain"/>
    <property type="match status" value="1"/>
</dbReference>
<gene>
    <name evidence="5" type="ORF">KCG34_21540</name>
</gene>
<name>A0A975IU59_9CAUL</name>
<dbReference type="InterPro" id="IPR036390">
    <property type="entry name" value="WH_DNA-bd_sf"/>
</dbReference>
<dbReference type="PROSITE" id="PS51118">
    <property type="entry name" value="HTH_HXLR"/>
    <property type="match status" value="1"/>
</dbReference>
<dbReference type="Pfam" id="PF01638">
    <property type="entry name" value="HxlR"/>
    <property type="match status" value="1"/>
</dbReference>
<dbReference type="Proteomes" id="UP000676409">
    <property type="component" value="Chromosome"/>
</dbReference>
<dbReference type="Gene3D" id="1.10.10.10">
    <property type="entry name" value="Winged helix-like DNA-binding domain superfamily/Winged helix DNA-binding domain"/>
    <property type="match status" value="1"/>
</dbReference>
<keyword evidence="2" id="KW-0238">DNA-binding</keyword>
<dbReference type="EMBL" id="CP073078">
    <property type="protein sequence ID" value="QUD87602.1"/>
    <property type="molecule type" value="Genomic_DNA"/>
</dbReference>
<organism evidence="5 6">
    <name type="scientific">Phenylobacterium montanum</name>
    <dbReference type="NCBI Taxonomy" id="2823693"/>
    <lineage>
        <taxon>Bacteria</taxon>
        <taxon>Pseudomonadati</taxon>
        <taxon>Pseudomonadota</taxon>
        <taxon>Alphaproteobacteria</taxon>
        <taxon>Caulobacterales</taxon>
        <taxon>Caulobacteraceae</taxon>
        <taxon>Phenylobacterium</taxon>
    </lineage>
</organism>
<evidence type="ECO:0000256" key="1">
    <source>
        <dbReference type="ARBA" id="ARBA00023015"/>
    </source>
</evidence>
<evidence type="ECO:0000256" key="2">
    <source>
        <dbReference type="ARBA" id="ARBA00023125"/>
    </source>
</evidence>
<reference evidence="5" key="1">
    <citation type="submission" date="2021-04" db="EMBL/GenBank/DDBJ databases">
        <title>The complete genome sequence of Caulobacter sp. S6.</title>
        <authorList>
            <person name="Tang Y."/>
            <person name="Ouyang W."/>
            <person name="Liu Q."/>
            <person name="Huang B."/>
            <person name="Guo Z."/>
            <person name="Lei P."/>
        </authorList>
    </citation>
    <scope>NUCLEOTIDE SEQUENCE</scope>
    <source>
        <strain evidence="5">S6</strain>
    </source>
</reference>
<evidence type="ECO:0000259" key="4">
    <source>
        <dbReference type="PROSITE" id="PS51118"/>
    </source>
</evidence>
<sequence length="122" mass="13338">MSRGEAKLHTQCPMDGLLRQLMGPWTTYILWLLRSQGALRFGALKAQMPGISSKVLTERLRQLEAARLVHRDYRPTIPPAVTYSLTERGSELNGVLDGLSGLAMKWAAEDGLEGDAGSDEAA</sequence>
<keyword evidence="1" id="KW-0805">Transcription regulation</keyword>
<keyword evidence="6" id="KW-1185">Reference proteome</keyword>
<keyword evidence="3" id="KW-0804">Transcription</keyword>
<dbReference type="RefSeq" id="WP_211937654.1">
    <property type="nucleotide sequence ID" value="NZ_CP073078.1"/>
</dbReference>
<evidence type="ECO:0000256" key="3">
    <source>
        <dbReference type="ARBA" id="ARBA00023163"/>
    </source>
</evidence>